<proteinExistence type="predicted"/>
<dbReference type="Pfam" id="PF04456">
    <property type="entry name" value="DUF503"/>
    <property type="match status" value="1"/>
</dbReference>
<dbReference type="Gene3D" id="3.30.70.1120">
    <property type="entry name" value="TT1725-like"/>
    <property type="match status" value="1"/>
</dbReference>
<dbReference type="Proteomes" id="UP000465601">
    <property type="component" value="Unassembled WGS sequence"/>
</dbReference>
<dbReference type="EMBL" id="WBZB01000004">
    <property type="protein sequence ID" value="KAB3533087.1"/>
    <property type="molecule type" value="Genomic_DNA"/>
</dbReference>
<dbReference type="PANTHER" id="PTHR36441">
    <property type="entry name" value="HYPOTHETICAL CYTOSOLIC PROTEIN"/>
    <property type="match status" value="1"/>
</dbReference>
<dbReference type="AlphaFoldDB" id="A0A833HR71"/>
<accession>A0A833HR71</accession>
<evidence type="ECO:0000313" key="2">
    <source>
        <dbReference type="Proteomes" id="UP000465601"/>
    </source>
</evidence>
<dbReference type="OrthoDB" id="9809023at2"/>
<dbReference type="PANTHER" id="PTHR36441:SF1">
    <property type="entry name" value="DUF503 DOMAIN-CONTAINING PROTEIN"/>
    <property type="match status" value="1"/>
</dbReference>
<evidence type="ECO:0000313" key="1">
    <source>
        <dbReference type="EMBL" id="KAB3533087.1"/>
    </source>
</evidence>
<comment type="caution">
    <text evidence="1">The sequence shown here is derived from an EMBL/GenBank/DDBJ whole genome shotgun (WGS) entry which is preliminary data.</text>
</comment>
<sequence length="93" mass="10449">MLIGVCTMTLLLHEVNSLKEKRHILKSVIERVKSRFNVSIAEVGEMDKWQVAEIGFSCVSNSSRHADAILNNVIAFIERDGRFDISGCDTEIL</sequence>
<name>A0A833HR71_9FIRM</name>
<reference evidence="1 2" key="1">
    <citation type="submission" date="2019-10" db="EMBL/GenBank/DDBJ databases">
        <title>Alkaliphilus serpentinus sp. nov. and Alkaliphilus pronyensis sp. nov., two novel anaerobic alkaliphilic species isolated from the serpentinized-hosted hydrothermal field of the Prony Bay (New Caledonia).</title>
        <authorList>
            <person name="Postec A."/>
        </authorList>
    </citation>
    <scope>NUCLEOTIDE SEQUENCE [LARGE SCALE GENOMIC DNA]</scope>
    <source>
        <strain evidence="1 2">LacT</strain>
    </source>
</reference>
<dbReference type="SUPFAM" id="SSF103007">
    <property type="entry name" value="Hypothetical protein TT1725"/>
    <property type="match status" value="1"/>
</dbReference>
<gene>
    <name evidence="1" type="ORF">F8153_00625</name>
</gene>
<dbReference type="RefSeq" id="WP_151864412.1">
    <property type="nucleotide sequence ID" value="NZ_WBZB01000004.1"/>
</dbReference>
<dbReference type="InterPro" id="IPR036746">
    <property type="entry name" value="TT1725-like_sf"/>
</dbReference>
<keyword evidence="2" id="KW-1185">Reference proteome</keyword>
<protein>
    <submittedName>
        <fullName evidence="1">DUF503 domain-containing protein</fullName>
    </submittedName>
</protein>
<dbReference type="InterPro" id="IPR007546">
    <property type="entry name" value="DUF503"/>
</dbReference>
<organism evidence="1 2">
    <name type="scientific">Alkaliphilus serpentinus</name>
    <dbReference type="NCBI Taxonomy" id="1482731"/>
    <lineage>
        <taxon>Bacteria</taxon>
        <taxon>Bacillati</taxon>
        <taxon>Bacillota</taxon>
        <taxon>Clostridia</taxon>
        <taxon>Peptostreptococcales</taxon>
        <taxon>Natronincolaceae</taxon>
        <taxon>Alkaliphilus</taxon>
    </lineage>
</organism>